<evidence type="ECO:0000313" key="3">
    <source>
        <dbReference type="Proteomes" id="UP001336835"/>
    </source>
</evidence>
<accession>A0ABU7IC53</accession>
<organism evidence="2 3">
    <name type="scientific">Pedobacter albus</name>
    <dbReference type="NCBI Taxonomy" id="3113905"/>
    <lineage>
        <taxon>Bacteria</taxon>
        <taxon>Pseudomonadati</taxon>
        <taxon>Bacteroidota</taxon>
        <taxon>Sphingobacteriia</taxon>
        <taxon>Sphingobacteriales</taxon>
        <taxon>Sphingobacteriaceae</taxon>
        <taxon>Pedobacter</taxon>
    </lineage>
</organism>
<evidence type="ECO:0008006" key="4">
    <source>
        <dbReference type="Google" id="ProtNLM"/>
    </source>
</evidence>
<gene>
    <name evidence="2" type="ORF">VRU48_17225</name>
</gene>
<evidence type="ECO:0000256" key="1">
    <source>
        <dbReference type="SAM" id="SignalP"/>
    </source>
</evidence>
<keyword evidence="1" id="KW-0732">Signal</keyword>
<evidence type="ECO:0000313" key="2">
    <source>
        <dbReference type="EMBL" id="MEE1946871.1"/>
    </source>
</evidence>
<dbReference type="EMBL" id="JAZDQT010000003">
    <property type="protein sequence ID" value="MEE1946871.1"/>
    <property type="molecule type" value="Genomic_DNA"/>
</dbReference>
<proteinExistence type="predicted"/>
<reference evidence="2 3" key="1">
    <citation type="submission" date="2024-01" db="EMBL/GenBank/DDBJ databases">
        <title>Pedobacter sp. nov., isolated from fresh soil.</title>
        <authorList>
            <person name="Le N.T.T."/>
        </authorList>
    </citation>
    <scope>NUCLEOTIDE SEQUENCE [LARGE SCALE GENOMIC DNA]</scope>
    <source>
        <strain evidence="2 3">KR3-3</strain>
    </source>
</reference>
<name>A0ABU7IC53_9SPHI</name>
<feature type="signal peptide" evidence="1">
    <location>
        <begin position="1"/>
        <end position="20"/>
    </location>
</feature>
<feature type="chain" id="PRO_5047495871" description="Beta-lactamase-inhibitor-like PepSY-like domain-containing protein" evidence="1">
    <location>
        <begin position="21"/>
        <end position="105"/>
    </location>
</feature>
<dbReference type="Gene3D" id="3.10.450.360">
    <property type="match status" value="1"/>
</dbReference>
<protein>
    <recommendedName>
        <fullName evidence="4">Beta-lactamase-inhibitor-like PepSY-like domain-containing protein</fullName>
    </recommendedName>
</protein>
<comment type="caution">
    <text evidence="2">The sequence shown here is derived from an EMBL/GenBank/DDBJ whole genome shotgun (WGS) entry which is preliminary data.</text>
</comment>
<sequence length="105" mass="11562">MKKLFLAATLAFAGFSAAQASEVKSNQIEIVTTVQDSVTKTPVKLEDLPEGIKTTLASEPYKAWTATAAFLVKDEKAKKEWYQIDVKKEQETGSIKLDKDGKPVE</sequence>
<keyword evidence="3" id="KW-1185">Reference proteome</keyword>
<dbReference type="RefSeq" id="WP_330109161.1">
    <property type="nucleotide sequence ID" value="NZ_JAZDQT010000003.1"/>
</dbReference>
<dbReference type="Proteomes" id="UP001336835">
    <property type="component" value="Unassembled WGS sequence"/>
</dbReference>